<proteinExistence type="predicted"/>
<feature type="region of interest" description="Disordered" evidence="1">
    <location>
        <begin position="113"/>
        <end position="231"/>
    </location>
</feature>
<keyword evidence="3" id="KW-1185">Reference proteome</keyword>
<gene>
    <name evidence="2" type="ORF">K466DRAFT_590621</name>
</gene>
<dbReference type="InParanoid" id="A0A5C3NZW2"/>
<evidence type="ECO:0000256" key="1">
    <source>
        <dbReference type="SAM" id="MobiDB-lite"/>
    </source>
</evidence>
<reference evidence="2 3" key="1">
    <citation type="journal article" date="2019" name="Nat. Ecol. Evol.">
        <title>Megaphylogeny resolves global patterns of mushroom evolution.</title>
        <authorList>
            <person name="Varga T."/>
            <person name="Krizsan K."/>
            <person name="Foldi C."/>
            <person name="Dima B."/>
            <person name="Sanchez-Garcia M."/>
            <person name="Sanchez-Ramirez S."/>
            <person name="Szollosi G.J."/>
            <person name="Szarkandi J.G."/>
            <person name="Papp V."/>
            <person name="Albert L."/>
            <person name="Andreopoulos W."/>
            <person name="Angelini C."/>
            <person name="Antonin V."/>
            <person name="Barry K.W."/>
            <person name="Bougher N.L."/>
            <person name="Buchanan P."/>
            <person name="Buyck B."/>
            <person name="Bense V."/>
            <person name="Catcheside P."/>
            <person name="Chovatia M."/>
            <person name="Cooper J."/>
            <person name="Damon W."/>
            <person name="Desjardin D."/>
            <person name="Finy P."/>
            <person name="Geml J."/>
            <person name="Haridas S."/>
            <person name="Hughes K."/>
            <person name="Justo A."/>
            <person name="Karasinski D."/>
            <person name="Kautmanova I."/>
            <person name="Kiss B."/>
            <person name="Kocsube S."/>
            <person name="Kotiranta H."/>
            <person name="LaButti K.M."/>
            <person name="Lechner B.E."/>
            <person name="Liimatainen K."/>
            <person name="Lipzen A."/>
            <person name="Lukacs Z."/>
            <person name="Mihaltcheva S."/>
            <person name="Morgado L.N."/>
            <person name="Niskanen T."/>
            <person name="Noordeloos M.E."/>
            <person name="Ohm R.A."/>
            <person name="Ortiz-Santana B."/>
            <person name="Ovrebo C."/>
            <person name="Racz N."/>
            <person name="Riley R."/>
            <person name="Savchenko A."/>
            <person name="Shiryaev A."/>
            <person name="Soop K."/>
            <person name="Spirin V."/>
            <person name="Szebenyi C."/>
            <person name="Tomsovsky M."/>
            <person name="Tulloss R.E."/>
            <person name="Uehling J."/>
            <person name="Grigoriev I.V."/>
            <person name="Vagvolgyi C."/>
            <person name="Papp T."/>
            <person name="Martin F.M."/>
            <person name="Miettinen O."/>
            <person name="Hibbett D.S."/>
            <person name="Nagy L.G."/>
        </authorList>
    </citation>
    <scope>NUCLEOTIDE SEQUENCE [LARGE SCALE GENOMIC DNA]</scope>
    <source>
        <strain evidence="2 3">HHB13444</strain>
    </source>
</reference>
<evidence type="ECO:0000313" key="2">
    <source>
        <dbReference type="EMBL" id="TFK82299.1"/>
    </source>
</evidence>
<feature type="compositionally biased region" description="Basic and acidic residues" evidence="1">
    <location>
        <begin position="1"/>
        <end position="50"/>
    </location>
</feature>
<name>A0A5C3NZW2_9APHY</name>
<dbReference type="EMBL" id="ML211500">
    <property type="protein sequence ID" value="TFK82299.1"/>
    <property type="molecule type" value="Genomic_DNA"/>
</dbReference>
<evidence type="ECO:0000313" key="3">
    <source>
        <dbReference type="Proteomes" id="UP000308197"/>
    </source>
</evidence>
<dbReference type="Proteomes" id="UP000308197">
    <property type="component" value="Unassembled WGS sequence"/>
</dbReference>
<sequence>MGDDAVQERQRQRHEKADKDRQDAEKQVEQEDKEREDQDRRQKIIDDPEHQFSGSLKSKKKAELQDIAFTLGLPLKATNEKLASSIRERLLGSSQYRAHRRYKKLFTALETRHSGIIPPHNSYPGPSTGGCPAPAPRATSPESPVIDPALATLSESDKSRHSSPDEQENIPLSSPANYPPPPWAMSPHTLPRSPLQTAEHRNPYLNVSFPPPSLAVPHSAAGDAPRPSRQW</sequence>
<feature type="compositionally biased region" description="Basic and acidic residues" evidence="1">
    <location>
        <begin position="155"/>
        <end position="164"/>
    </location>
</feature>
<dbReference type="AlphaFoldDB" id="A0A5C3NZW2"/>
<feature type="region of interest" description="Disordered" evidence="1">
    <location>
        <begin position="1"/>
        <end position="60"/>
    </location>
</feature>
<protein>
    <submittedName>
        <fullName evidence="2">Uncharacterized protein</fullName>
    </submittedName>
</protein>
<accession>A0A5C3NZW2</accession>
<organism evidence="2 3">
    <name type="scientific">Polyporus arcularius HHB13444</name>
    <dbReference type="NCBI Taxonomy" id="1314778"/>
    <lineage>
        <taxon>Eukaryota</taxon>
        <taxon>Fungi</taxon>
        <taxon>Dikarya</taxon>
        <taxon>Basidiomycota</taxon>
        <taxon>Agaricomycotina</taxon>
        <taxon>Agaricomycetes</taxon>
        <taxon>Polyporales</taxon>
        <taxon>Polyporaceae</taxon>
        <taxon>Polyporus</taxon>
    </lineage>
</organism>